<name>W4M0Q4_9BACT</name>
<dbReference type="EMBL" id="AZHX01001397">
    <property type="protein sequence ID" value="ETX03723.1"/>
    <property type="molecule type" value="Genomic_DNA"/>
</dbReference>
<accession>W4M0Q4</accession>
<proteinExistence type="predicted"/>
<comment type="subcellular location">
    <subcellularLocation>
        <location evidence="1">Cytoplasm</location>
    </subcellularLocation>
</comment>
<evidence type="ECO:0000256" key="1">
    <source>
        <dbReference type="ARBA" id="ARBA00004496"/>
    </source>
</evidence>
<gene>
    <name evidence="5" type="ORF">ETSY2_32725</name>
</gene>
<dbReference type="InterPro" id="IPR039184">
    <property type="entry name" value="SARM1"/>
</dbReference>
<dbReference type="AlphaFoldDB" id="W4M0Q4"/>
<dbReference type="Gene3D" id="3.40.50.10140">
    <property type="entry name" value="Toll/interleukin-1 receptor homology (TIR) domain"/>
    <property type="match status" value="1"/>
</dbReference>
<dbReference type="Pfam" id="PF13676">
    <property type="entry name" value="TIR_2"/>
    <property type="match status" value="1"/>
</dbReference>
<keyword evidence="3" id="KW-0677">Repeat</keyword>
<dbReference type="GO" id="GO:0007165">
    <property type="term" value="P:signal transduction"/>
    <property type="evidence" value="ECO:0007669"/>
    <property type="project" value="InterPro"/>
</dbReference>
<dbReference type="PANTHER" id="PTHR22998:SF1">
    <property type="entry name" value="NAD(+) HYDROLASE SARM1"/>
    <property type="match status" value="1"/>
</dbReference>
<keyword evidence="6" id="KW-1185">Reference proteome</keyword>
<organism evidence="5 6">
    <name type="scientific">Candidatus Entotheonella gemina</name>
    <dbReference type="NCBI Taxonomy" id="1429439"/>
    <lineage>
        <taxon>Bacteria</taxon>
        <taxon>Pseudomonadati</taxon>
        <taxon>Nitrospinota/Tectimicrobiota group</taxon>
        <taxon>Candidatus Tectimicrobiota</taxon>
        <taxon>Candidatus Entotheonellia</taxon>
        <taxon>Candidatus Entotheonellales</taxon>
        <taxon>Candidatus Entotheonellaceae</taxon>
        <taxon>Candidatus Entotheonella</taxon>
    </lineage>
</organism>
<evidence type="ECO:0000256" key="2">
    <source>
        <dbReference type="ARBA" id="ARBA00022490"/>
    </source>
</evidence>
<dbReference type="PROSITE" id="PS50104">
    <property type="entry name" value="TIR"/>
    <property type="match status" value="1"/>
</dbReference>
<protein>
    <recommendedName>
        <fullName evidence="4">TIR domain-containing protein</fullName>
    </recommendedName>
</protein>
<dbReference type="GO" id="GO:0003953">
    <property type="term" value="F:NAD+ nucleosidase activity"/>
    <property type="evidence" value="ECO:0007669"/>
    <property type="project" value="InterPro"/>
</dbReference>
<dbReference type="SUPFAM" id="SSF52200">
    <property type="entry name" value="Toll/Interleukin receptor TIR domain"/>
    <property type="match status" value="1"/>
</dbReference>
<dbReference type="InterPro" id="IPR000157">
    <property type="entry name" value="TIR_dom"/>
</dbReference>
<sequence>MSALKLVAGMIMQYWHDANTVPVDRRHHVQRLAQRLEREVRMNATIRHDPDALQSLLVQWATTDLNMKRIIEKLVPNTTPNEDTVHQAVSVQGCGNMITVVGGDMIGVSQEFHSPARMSLCPRVDANVFISYRRSASQYFADKIYHSLLTKMHGNIFYDIETMSSGALSENIIEAIRQSDTVLCVISHGTLDRLGQTDDWVRLEIAEALRLGKPLIPVVDGDILLPAVDMLPDDVQELLTCQRVTIYPKYFKAGIEELLRLIDQ</sequence>
<dbReference type="Proteomes" id="UP000019140">
    <property type="component" value="Unassembled WGS sequence"/>
</dbReference>
<reference evidence="5 6" key="1">
    <citation type="journal article" date="2014" name="Nature">
        <title>An environmental bacterial taxon with a large and distinct metabolic repertoire.</title>
        <authorList>
            <person name="Wilson M.C."/>
            <person name="Mori T."/>
            <person name="Ruckert C."/>
            <person name="Uria A.R."/>
            <person name="Helf M.J."/>
            <person name="Takada K."/>
            <person name="Gernert C."/>
            <person name="Steffens U.A."/>
            <person name="Heycke N."/>
            <person name="Schmitt S."/>
            <person name="Rinke C."/>
            <person name="Helfrich E.J."/>
            <person name="Brachmann A.O."/>
            <person name="Gurgui C."/>
            <person name="Wakimoto T."/>
            <person name="Kracht M."/>
            <person name="Crusemann M."/>
            <person name="Hentschel U."/>
            <person name="Abe I."/>
            <person name="Matsunaga S."/>
            <person name="Kalinowski J."/>
            <person name="Takeyama H."/>
            <person name="Piel J."/>
        </authorList>
    </citation>
    <scope>NUCLEOTIDE SEQUENCE [LARGE SCALE GENOMIC DNA]</scope>
    <source>
        <strain evidence="6">TSY2</strain>
    </source>
</reference>
<comment type="caution">
    <text evidence="5">The sequence shown here is derived from an EMBL/GenBank/DDBJ whole genome shotgun (WGS) entry which is preliminary data.</text>
</comment>
<dbReference type="InterPro" id="IPR035897">
    <property type="entry name" value="Toll_tir_struct_dom_sf"/>
</dbReference>
<dbReference type="GO" id="GO:0048678">
    <property type="term" value="P:response to axon injury"/>
    <property type="evidence" value="ECO:0007669"/>
    <property type="project" value="InterPro"/>
</dbReference>
<evidence type="ECO:0000259" key="4">
    <source>
        <dbReference type="PROSITE" id="PS50104"/>
    </source>
</evidence>
<evidence type="ECO:0000313" key="6">
    <source>
        <dbReference type="Proteomes" id="UP000019140"/>
    </source>
</evidence>
<feature type="domain" description="TIR" evidence="4">
    <location>
        <begin position="124"/>
        <end position="246"/>
    </location>
</feature>
<evidence type="ECO:0000256" key="3">
    <source>
        <dbReference type="ARBA" id="ARBA00022737"/>
    </source>
</evidence>
<dbReference type="GO" id="GO:0035591">
    <property type="term" value="F:signaling adaptor activity"/>
    <property type="evidence" value="ECO:0007669"/>
    <property type="project" value="InterPro"/>
</dbReference>
<dbReference type="HOGENOM" id="CLU_1052461_0_0_7"/>
<keyword evidence="2" id="KW-0963">Cytoplasm</keyword>
<dbReference type="GO" id="GO:0005737">
    <property type="term" value="C:cytoplasm"/>
    <property type="evidence" value="ECO:0007669"/>
    <property type="project" value="UniProtKB-SubCell"/>
</dbReference>
<dbReference type="PANTHER" id="PTHR22998">
    <property type="entry name" value="SARM1"/>
    <property type="match status" value="1"/>
</dbReference>
<evidence type="ECO:0000313" key="5">
    <source>
        <dbReference type="EMBL" id="ETX03723.1"/>
    </source>
</evidence>